<accession>A0ABT3WJU6</accession>
<dbReference type="PANTHER" id="PTHR38442">
    <property type="entry name" value="INNER MEMBRANE PROTEIN-RELATED"/>
    <property type="match status" value="1"/>
</dbReference>
<sequence length="418" mass="46684">MSVPQRKNRVSLSATLLLAGASGVAIISRLSLWQHLYGTPLWLDMLQAGSQAGVVGGVADWFAVTALFRHPLGLPIPHTAILPQRKAQLGSALGRFMVEHFLTKVEVIRLLEQVDLPVLLARFLQKPEIENQILRYLRNLTPAILERIGDGRGSSFLVTLFPTLLKREDVTALVLRGFKALVDEEIHQEVFSFFLAQLKEFVTTREEDLRGFVEKRVKEQGGRLIGWAMGTSIATQVLTALRAELGRVDPMDSDLRHGFTRWVRTKIQELEDDPQSAHDVMESITAFFAHESVKEWSGSLWQRLRMMVEDDSARDDGLSMQALRTIYQQFIESLTHGTVLSNRMNQAVQQAVIKALPATQHYAAGMIERVMGEWSAESLSARLEAGIGRDLAYIRVNGTVVGFVVGALLEALLVWLVP</sequence>
<evidence type="ECO:0000313" key="1">
    <source>
        <dbReference type="EMBL" id="MCX5619360.1"/>
    </source>
</evidence>
<name>A0ABT3WJU6_9PROT</name>
<comment type="caution">
    <text evidence="1">The sequence shown here is derived from an EMBL/GenBank/DDBJ whole genome shotgun (WGS) entry which is preliminary data.</text>
</comment>
<dbReference type="PANTHER" id="PTHR38442:SF1">
    <property type="entry name" value="INNER MEMBRANE PROTEIN"/>
    <property type="match status" value="1"/>
</dbReference>
<protein>
    <submittedName>
        <fullName evidence="1">DUF445 domain-containing protein</fullName>
    </submittedName>
</protein>
<dbReference type="InterPro" id="IPR007383">
    <property type="entry name" value="DUF445"/>
</dbReference>
<dbReference type="RefSeq" id="WP_155579403.1">
    <property type="nucleotide sequence ID" value="NZ_JANIDX010000002.1"/>
</dbReference>
<dbReference type="Pfam" id="PF04286">
    <property type="entry name" value="DUF445"/>
    <property type="match status" value="1"/>
</dbReference>
<dbReference type="Proteomes" id="UP001165575">
    <property type="component" value="Unassembled WGS sequence"/>
</dbReference>
<organism evidence="1 2">
    <name type="scientific">Bombella pollinis</name>
    <dbReference type="NCBI Taxonomy" id="2967337"/>
    <lineage>
        <taxon>Bacteria</taxon>
        <taxon>Pseudomonadati</taxon>
        <taxon>Pseudomonadota</taxon>
        <taxon>Alphaproteobacteria</taxon>
        <taxon>Acetobacterales</taxon>
        <taxon>Acetobacteraceae</taxon>
        <taxon>Bombella</taxon>
    </lineage>
</organism>
<gene>
    <name evidence="1" type="ORF">NQF89_02830</name>
</gene>
<keyword evidence="2" id="KW-1185">Reference proteome</keyword>
<evidence type="ECO:0000313" key="2">
    <source>
        <dbReference type="Proteomes" id="UP001165575"/>
    </source>
</evidence>
<proteinExistence type="predicted"/>
<reference evidence="1 2" key="1">
    <citation type="submission" date="2022-07" db="EMBL/GenBank/DDBJ databases">
        <title>Bombella genomes.</title>
        <authorList>
            <person name="Harer L."/>
            <person name="Styblova S."/>
            <person name="Ehrmann M."/>
        </authorList>
    </citation>
    <scope>NUCLEOTIDE SEQUENCE [LARGE SCALE GENOMIC DNA]</scope>
    <source>
        <strain evidence="1 2">TMW 2.2556</strain>
    </source>
</reference>
<dbReference type="EMBL" id="JANIDX010000002">
    <property type="protein sequence ID" value="MCX5619360.1"/>
    <property type="molecule type" value="Genomic_DNA"/>
</dbReference>